<evidence type="ECO:0000256" key="2">
    <source>
        <dbReference type="ARBA" id="ARBA00022448"/>
    </source>
</evidence>
<evidence type="ECO:0000313" key="12">
    <source>
        <dbReference type="EMBL" id="MEN1761113.1"/>
    </source>
</evidence>
<evidence type="ECO:0000256" key="3">
    <source>
        <dbReference type="ARBA" id="ARBA00022475"/>
    </source>
</evidence>
<feature type="transmembrane region" description="Helical" evidence="11">
    <location>
        <begin position="65"/>
        <end position="84"/>
    </location>
</feature>
<evidence type="ECO:0000256" key="1">
    <source>
        <dbReference type="ARBA" id="ARBA00004651"/>
    </source>
</evidence>
<organism evidence="12 13">
    <name type="scientific">Anoxynatronum sibiricum</name>
    <dbReference type="NCBI Taxonomy" id="210623"/>
    <lineage>
        <taxon>Bacteria</taxon>
        <taxon>Bacillati</taxon>
        <taxon>Bacillota</taxon>
        <taxon>Clostridia</taxon>
        <taxon>Eubacteriales</taxon>
        <taxon>Clostridiaceae</taxon>
        <taxon>Anoxynatronum</taxon>
    </lineage>
</organism>
<evidence type="ECO:0000256" key="7">
    <source>
        <dbReference type="ARBA" id="ARBA00022989"/>
    </source>
</evidence>
<keyword evidence="2" id="KW-0813">Transport</keyword>
<dbReference type="Proteomes" id="UP001407405">
    <property type="component" value="Unassembled WGS sequence"/>
</dbReference>
<dbReference type="PANTHER" id="PTHR32196">
    <property type="entry name" value="ABC TRANSPORTER PERMEASE PROTEIN YPHD-RELATED-RELATED"/>
    <property type="match status" value="1"/>
</dbReference>
<feature type="transmembrane region" description="Helical" evidence="11">
    <location>
        <begin position="115"/>
        <end position="134"/>
    </location>
</feature>
<name>A0ABU9VVC7_9CLOT</name>
<accession>A0ABU9VVC7</accession>
<evidence type="ECO:0000256" key="9">
    <source>
        <dbReference type="ARBA" id="ARBA00035611"/>
    </source>
</evidence>
<proteinExistence type="predicted"/>
<evidence type="ECO:0000256" key="8">
    <source>
        <dbReference type="ARBA" id="ARBA00023136"/>
    </source>
</evidence>
<protein>
    <recommendedName>
        <fullName evidence="10">Xylose transport system permease protein XylH</fullName>
    </recommendedName>
</protein>
<sequence>MSENIENLSLQKEMSDRKGYKEIMLTSISQNLRQYTMIIALFSIWVIFSLLTNGIFLSSRNLSNLFLQMVTIGFLACGMVLVIVATHIDLSVGSVAGTLGAVAAALMSRHGMNPWLAILITLCCGILVGSWHGYWISYKGIPAFIVTLASMTAFKGLTLAITKGATIGEFPVAFKSIGQGYVPTLFFENAAYNDTSIILGIIFVGAFILIDLKKRNNRTKYGLEVLPMPLQVIRMVALSVTIMVPCVIMSSYRGIPYAILLLIAVVVVLTFVSQHTRFGRYIYAIGGNKEAAKLSGVNIKRINFYIFVLMGLLTAVASIVFTGRLNAATTSAGTLFELDAIAACYIGGTSSTGGVGTIFGAIIGALVMASIDNGMSLMNIPIMYQYMIKGAVLIFAVWVDFSTKKKVA</sequence>
<feature type="transmembrane region" description="Helical" evidence="11">
    <location>
        <begin position="232"/>
        <end position="250"/>
    </location>
</feature>
<evidence type="ECO:0000256" key="6">
    <source>
        <dbReference type="ARBA" id="ARBA00022692"/>
    </source>
</evidence>
<feature type="transmembrane region" description="Helical" evidence="11">
    <location>
        <begin position="302"/>
        <end position="321"/>
    </location>
</feature>
<keyword evidence="3" id="KW-1003">Cell membrane</keyword>
<dbReference type="EMBL" id="JBCITM010000012">
    <property type="protein sequence ID" value="MEN1761113.1"/>
    <property type="molecule type" value="Genomic_DNA"/>
</dbReference>
<keyword evidence="7 11" id="KW-1133">Transmembrane helix</keyword>
<dbReference type="Pfam" id="PF02653">
    <property type="entry name" value="BPD_transp_2"/>
    <property type="match status" value="1"/>
</dbReference>
<keyword evidence="5" id="KW-0762">Sugar transport</keyword>
<keyword evidence="13" id="KW-1185">Reference proteome</keyword>
<dbReference type="PANTHER" id="PTHR32196:SF32">
    <property type="entry name" value="XYLOSE TRANSPORT SYSTEM PERMEASE PROTEIN XYLH"/>
    <property type="match status" value="1"/>
</dbReference>
<reference evidence="12 13" key="1">
    <citation type="submission" date="2024-04" db="EMBL/GenBank/DDBJ databases">
        <title>Genome sequencing and metabolic network reconstruction of aminoacids and betaine degradation by Anoxynatronum sibiricum.</title>
        <authorList>
            <person name="Detkova E.N."/>
            <person name="Boltjanskaja Y.V."/>
            <person name="Mardanov A.V."/>
            <person name="Kevbrin V."/>
        </authorList>
    </citation>
    <scope>NUCLEOTIDE SEQUENCE [LARGE SCALE GENOMIC DNA]</scope>
    <source>
        <strain evidence="12 13">Z-7981</strain>
    </source>
</reference>
<feature type="transmembrane region" description="Helical" evidence="11">
    <location>
        <begin position="35"/>
        <end position="58"/>
    </location>
</feature>
<evidence type="ECO:0000256" key="5">
    <source>
        <dbReference type="ARBA" id="ARBA00022597"/>
    </source>
</evidence>
<evidence type="ECO:0000256" key="11">
    <source>
        <dbReference type="SAM" id="Phobius"/>
    </source>
</evidence>
<evidence type="ECO:0000313" key="13">
    <source>
        <dbReference type="Proteomes" id="UP001407405"/>
    </source>
</evidence>
<comment type="caution">
    <text evidence="12">The sequence shown here is derived from an EMBL/GenBank/DDBJ whole genome shotgun (WGS) entry which is preliminary data.</text>
</comment>
<feature type="transmembrane region" description="Helical" evidence="11">
    <location>
        <begin position="195"/>
        <end position="212"/>
    </location>
</feature>
<comment type="function">
    <text evidence="9">Part of the binding-protein-dependent transport system for D-xylose. Probably responsible for the translocation of the substrate across the membrane.</text>
</comment>
<feature type="transmembrane region" description="Helical" evidence="11">
    <location>
        <begin position="383"/>
        <end position="401"/>
    </location>
</feature>
<dbReference type="CDD" id="cd06579">
    <property type="entry name" value="TM_PBP1_transp_AraH_like"/>
    <property type="match status" value="1"/>
</dbReference>
<keyword evidence="4" id="KW-0997">Cell inner membrane</keyword>
<keyword evidence="6 11" id="KW-0812">Transmembrane</keyword>
<keyword evidence="8 11" id="KW-0472">Membrane</keyword>
<feature type="transmembrane region" description="Helical" evidence="11">
    <location>
        <begin position="256"/>
        <end position="273"/>
    </location>
</feature>
<dbReference type="RefSeq" id="WP_343186429.1">
    <property type="nucleotide sequence ID" value="NZ_JBCITM010000012.1"/>
</dbReference>
<dbReference type="InterPro" id="IPR001851">
    <property type="entry name" value="ABC_transp_permease"/>
</dbReference>
<evidence type="ECO:0000256" key="4">
    <source>
        <dbReference type="ARBA" id="ARBA00022519"/>
    </source>
</evidence>
<evidence type="ECO:0000256" key="10">
    <source>
        <dbReference type="ARBA" id="ARBA00035686"/>
    </source>
</evidence>
<gene>
    <name evidence="12" type="ORF">AAIG11_11540</name>
</gene>
<feature type="transmembrane region" description="Helical" evidence="11">
    <location>
        <begin position="353"/>
        <end position="371"/>
    </location>
</feature>
<comment type="subcellular location">
    <subcellularLocation>
        <location evidence="1">Cell membrane</location>
        <topology evidence="1">Multi-pass membrane protein</topology>
    </subcellularLocation>
</comment>